<evidence type="ECO:0000313" key="7">
    <source>
        <dbReference type="Proteomes" id="UP000522199"/>
    </source>
</evidence>
<dbReference type="Proteomes" id="UP000840039">
    <property type="component" value="Unassembled WGS sequence"/>
</dbReference>
<protein>
    <submittedName>
        <fullName evidence="3">Uncharacterized protein</fullName>
    </submittedName>
</protein>
<evidence type="ECO:0000313" key="3">
    <source>
        <dbReference type="EMBL" id="ECZ8752772.1"/>
    </source>
</evidence>
<dbReference type="EMBL" id="DAAEEB010000002">
    <property type="protein sequence ID" value="HAA8052459.1"/>
    <property type="molecule type" value="Genomic_DNA"/>
</dbReference>
<evidence type="ECO:0000313" key="5">
    <source>
        <dbReference type="EMBL" id="RKA04751.1"/>
    </source>
</evidence>
<reference evidence="4" key="6">
    <citation type="submission" date="2019-10" db="EMBL/GenBank/DDBJ databases">
        <authorList>
            <consortium name="NCBI Pathogen Detection Project"/>
        </authorList>
    </citation>
    <scope>NUCLEOTIDE SEQUENCE</scope>
    <source>
        <strain evidence="4">09CEB371LM</strain>
    </source>
</reference>
<evidence type="ECO:0000313" key="1">
    <source>
        <dbReference type="EMBL" id="EAG9388339.1"/>
    </source>
</evidence>
<dbReference type="EMBL" id="AABEKY010000007">
    <property type="protein sequence ID" value="EAG9388339.1"/>
    <property type="molecule type" value="Genomic_DNA"/>
</dbReference>
<reference evidence="4" key="2">
    <citation type="journal article" date="2018" name="Genome Biol.">
        <title>SKESA: strategic k-mer extension for scrupulous assemblies.</title>
        <authorList>
            <person name="Souvorov A."/>
            <person name="Agarwala R."/>
            <person name="Lipman D.J."/>
        </authorList>
    </citation>
    <scope>NUCLEOTIDE SEQUENCE [LARGE SCALE GENOMIC DNA]</scope>
    <source>
        <strain evidence="4">09CEB371LM</strain>
    </source>
</reference>
<dbReference type="AlphaFoldDB" id="A0A5Z1JDG4"/>
<evidence type="ECO:0000313" key="2">
    <source>
        <dbReference type="EMBL" id="EAH4240397.1"/>
    </source>
</evidence>
<organism evidence="3">
    <name type="scientific">Listeria monocytogenes</name>
    <dbReference type="NCBI Taxonomy" id="1639"/>
    <lineage>
        <taxon>Bacteria</taxon>
        <taxon>Bacillati</taxon>
        <taxon>Bacillota</taxon>
        <taxon>Bacilli</taxon>
        <taxon>Bacillales</taxon>
        <taxon>Listeriaceae</taxon>
        <taxon>Listeria</taxon>
    </lineage>
</organism>
<evidence type="ECO:0000313" key="4">
    <source>
        <dbReference type="EMBL" id="HAA8052459.1"/>
    </source>
</evidence>
<name>A0A5Z1JDG4_LISMN</name>
<evidence type="ECO:0000313" key="6">
    <source>
        <dbReference type="Proteomes" id="UP000272537"/>
    </source>
</evidence>
<dbReference type="RefSeq" id="WP_003734890.1">
    <property type="nucleotide sequence ID" value="NZ_CP018149.2"/>
</dbReference>
<comment type="caution">
    <text evidence="3">The sequence shown here is derived from an EMBL/GenBank/DDBJ whole genome shotgun (WGS) entry which is preliminary data.</text>
</comment>
<accession>A0A5Z1JDG4</accession>
<reference evidence="1 7" key="4">
    <citation type="submission" date="2019-04" db="EMBL/GenBank/DDBJ databases">
        <authorList>
            <consortium name="GenomeTrakr network: Whole genome sequencing for foodborne pathogen traceback"/>
        </authorList>
    </citation>
    <scope>NUCLEOTIDE SEQUENCE [LARGE SCALE GENOMIC DNA]</scope>
    <source>
        <strain evidence="1 7">CFSAN072474</strain>
    </source>
</reference>
<dbReference type="EMBL" id="AALIEE010000004">
    <property type="protein sequence ID" value="ECZ8752772.1"/>
    <property type="molecule type" value="Genomic_DNA"/>
</dbReference>
<reference evidence="5 6" key="1">
    <citation type="journal article" date="2018" name="BMC Genomics">
        <title>Genes significantly associated with lineage II food isolates of Listeria monocytogenes.</title>
        <authorList>
            <person name="Pirone-Davies C."/>
            <person name="Chen Y."/>
            <person name="Pightling A."/>
            <person name="Ryan G."/>
            <person name="Wang Y."/>
            <person name="Yao K."/>
            <person name="Hoffmann M."/>
            <person name="Allard M.W."/>
        </authorList>
    </citation>
    <scope>NUCLEOTIDE SEQUENCE [LARGE SCALE GENOMIC DNA]</scope>
    <source>
        <strain evidence="5 6">PNUSAL000550</strain>
    </source>
</reference>
<evidence type="ECO:0000313" key="8">
    <source>
        <dbReference type="Proteomes" id="UP000527632"/>
    </source>
</evidence>
<proteinExistence type="predicted"/>
<sequence length="136" mass="15154">MNEATKERITKLNEYLITKLSENTGLNVYQDNVSETELNEEMNGVYDYIIFSTGGFSKSDTSQFTLIQEVTVQVATENTSDLDGLQIDIITSLEGTGGAGPYYFLNSTKGQVQKGQQDGYVDALELIFTRSFKYVC</sequence>
<reference evidence="2 8" key="3">
    <citation type="submission" date="2019-04" db="EMBL/GenBank/DDBJ databases">
        <authorList>
            <consortium name="GenomeTrakr: Next Generation Sequencing Network for Food Pathogen Tracability"/>
        </authorList>
    </citation>
    <scope>NUCLEOTIDE SEQUENCE [LARGE SCALE GENOMIC DNA]</scope>
    <source>
        <strain evidence="2 8">LS1344</strain>
    </source>
</reference>
<dbReference type="Proteomes" id="UP000527632">
    <property type="component" value="Unassembled WGS sequence"/>
</dbReference>
<dbReference type="EMBL" id="QXLS01000011">
    <property type="protein sequence ID" value="RKA04751.1"/>
    <property type="molecule type" value="Genomic_DNA"/>
</dbReference>
<dbReference type="EMBL" id="AABGUK010000001">
    <property type="protein sequence ID" value="EAH4240397.1"/>
    <property type="molecule type" value="Genomic_DNA"/>
</dbReference>
<dbReference type="Proteomes" id="UP000522199">
    <property type="component" value="Unassembled WGS sequence"/>
</dbReference>
<gene>
    <name evidence="1" type="ORF">CW845_12655</name>
    <name evidence="5" type="ORF">DYZ80_03037</name>
    <name evidence="2" type="ORF">E5F58_00110</name>
    <name evidence="3" type="ORF">F6507_05405</name>
    <name evidence="4" type="ORF">GHH22_04740</name>
</gene>
<reference evidence="3" key="5">
    <citation type="submission" date="2019-10" db="EMBL/GenBank/DDBJ databases">
        <authorList>
            <consortium name="PulseNet: The National Subtyping Network for Foodborne Disease Surveillance"/>
            <person name="Tarr C.L."/>
            <person name="Trees E."/>
            <person name="Katz L.S."/>
            <person name="Carleton-Romer H.A."/>
            <person name="Stroika S."/>
            <person name="Kucerova Z."/>
            <person name="Roache K.F."/>
            <person name="Sabol A.L."/>
            <person name="Besser J."/>
            <person name="Gerner-Smidt P."/>
        </authorList>
    </citation>
    <scope>NUCLEOTIDE SEQUENCE</scope>
    <source>
        <strain evidence="3">PNUSAL005278</strain>
    </source>
</reference>
<dbReference type="Proteomes" id="UP000272537">
    <property type="component" value="Unassembled WGS sequence"/>
</dbReference>